<dbReference type="Proteomes" id="UP001196413">
    <property type="component" value="Unassembled WGS sequence"/>
</dbReference>
<dbReference type="EMBL" id="JAHQIW010000766">
    <property type="protein sequence ID" value="KAJ1349879.1"/>
    <property type="molecule type" value="Genomic_DNA"/>
</dbReference>
<evidence type="ECO:0000313" key="2">
    <source>
        <dbReference type="EMBL" id="KAJ1349879.1"/>
    </source>
</evidence>
<sequence length="200" mass="22039">MDNWEMTCPTMQCPPHPPCNPFPTLAPLPTVAAQGLVQFTLPTLAPFQGIASAQSTALPPLPLPQPAAGQEPLQSFQNNQYNTAQQQQFRPEPQMIPSQPLPPPPPPPPPAPTTFASGQDVLSQVNIEASNHVSEPNLVDLTTKVTTLYSESKMTEQQANVNLTTMTIFDLRTYANIHQKIEEFDDKKNSYSIENKRELP</sequence>
<feature type="compositionally biased region" description="Pro residues" evidence="1">
    <location>
        <begin position="99"/>
        <end position="112"/>
    </location>
</feature>
<reference evidence="2" key="1">
    <citation type="submission" date="2021-06" db="EMBL/GenBank/DDBJ databases">
        <title>Parelaphostrongylus tenuis whole genome reference sequence.</title>
        <authorList>
            <person name="Garwood T.J."/>
            <person name="Larsen P.A."/>
            <person name="Fountain-Jones N.M."/>
            <person name="Garbe J.R."/>
            <person name="Macchietto M.G."/>
            <person name="Kania S.A."/>
            <person name="Gerhold R.W."/>
            <person name="Richards J.E."/>
            <person name="Wolf T.M."/>
        </authorList>
    </citation>
    <scope>NUCLEOTIDE SEQUENCE</scope>
    <source>
        <strain evidence="2">MNPRO001-30</strain>
        <tissue evidence="2">Meninges</tissue>
    </source>
</reference>
<evidence type="ECO:0000313" key="3">
    <source>
        <dbReference type="Proteomes" id="UP001196413"/>
    </source>
</evidence>
<organism evidence="2 3">
    <name type="scientific">Parelaphostrongylus tenuis</name>
    <name type="common">Meningeal worm</name>
    <dbReference type="NCBI Taxonomy" id="148309"/>
    <lineage>
        <taxon>Eukaryota</taxon>
        <taxon>Metazoa</taxon>
        <taxon>Ecdysozoa</taxon>
        <taxon>Nematoda</taxon>
        <taxon>Chromadorea</taxon>
        <taxon>Rhabditida</taxon>
        <taxon>Rhabditina</taxon>
        <taxon>Rhabditomorpha</taxon>
        <taxon>Strongyloidea</taxon>
        <taxon>Metastrongylidae</taxon>
        <taxon>Parelaphostrongylus</taxon>
    </lineage>
</organism>
<feature type="compositionally biased region" description="Low complexity" evidence="1">
    <location>
        <begin position="82"/>
        <end position="98"/>
    </location>
</feature>
<protein>
    <submittedName>
        <fullName evidence="2">Uncharacterized protein</fullName>
    </submittedName>
</protein>
<gene>
    <name evidence="2" type="ORF">KIN20_005549</name>
</gene>
<keyword evidence="3" id="KW-1185">Reference proteome</keyword>
<dbReference type="AlphaFoldDB" id="A0AAD5MLP0"/>
<comment type="caution">
    <text evidence="2">The sequence shown here is derived from an EMBL/GenBank/DDBJ whole genome shotgun (WGS) entry which is preliminary data.</text>
</comment>
<feature type="region of interest" description="Disordered" evidence="1">
    <location>
        <begin position="82"/>
        <end position="117"/>
    </location>
</feature>
<accession>A0AAD5MLP0</accession>
<name>A0AAD5MLP0_PARTN</name>
<evidence type="ECO:0000256" key="1">
    <source>
        <dbReference type="SAM" id="MobiDB-lite"/>
    </source>
</evidence>
<proteinExistence type="predicted"/>